<proteinExistence type="predicted"/>
<dbReference type="AlphaFoldDB" id="A0A9N9KKX0"/>
<evidence type="ECO:0000313" key="2">
    <source>
        <dbReference type="EMBL" id="CAG8949604.1"/>
    </source>
</evidence>
<dbReference type="PANTHER" id="PTHR42085:SF2">
    <property type="entry name" value="F-BOX DOMAIN-CONTAINING PROTEIN"/>
    <property type="match status" value="1"/>
</dbReference>
<dbReference type="PANTHER" id="PTHR42085">
    <property type="entry name" value="F-BOX DOMAIN-CONTAINING PROTEIN"/>
    <property type="match status" value="1"/>
</dbReference>
<dbReference type="EMBL" id="CAJVRL010000014">
    <property type="protein sequence ID" value="CAG8949604.1"/>
    <property type="molecule type" value="Genomic_DNA"/>
</dbReference>
<evidence type="ECO:0000313" key="3">
    <source>
        <dbReference type="Proteomes" id="UP000696280"/>
    </source>
</evidence>
<evidence type="ECO:0000256" key="1">
    <source>
        <dbReference type="SAM" id="MobiDB-lite"/>
    </source>
</evidence>
<protein>
    <submittedName>
        <fullName evidence="2">Uncharacterized protein</fullName>
    </submittedName>
</protein>
<comment type="caution">
    <text evidence="2">The sequence shown here is derived from an EMBL/GenBank/DDBJ whole genome shotgun (WGS) entry which is preliminary data.</text>
</comment>
<keyword evidence="3" id="KW-1185">Reference proteome</keyword>
<sequence length="570" mass="65840">MAPSKDRGMQLPQGTSSVPRPGKSFLDLPKDVREQIYLRAGVLPISNAEICLLNPRERTMWNPGLNLNYVLNLLLVSKIVSKEVESLFFSQNTFTTPLGCPVHCLRALTALSDNALSSMKWLIIKIRNIPRGWHLLYLHEGYCRCLDGTCRMNEPLNTSYQQDRQLILEWETAVTRLAPYVAKDLHLEIYCDTADIDTAYEFVQPLEQITNIDSKVGGSFSIRLANRRHGPLLELAETTLLRITGKTLPLKSFHGFDKLPKELRLRILSFTDLVSPLTTNWQNGYGFARGCNDFHCISARYCYYYDYQSMCNKHHSMASNFCDCYFDVSSLFLVSRQMNCEATEVFYRQNTFFSEPNDWIQMKYEASEVSYDLNTSLTLNDSDPTGREVQHFFESRSKAALDNLKSIKIIATDFFDAPEHALNQKWDEWVGAFEIYAKRATNQNLEVLIHFQKSQPLKGFWYKHIDAVPPDAWSLEPFRESMEQAVMTLNSFDGVRKIGVEIDWELPYFDEDKFDPNDPIVEKFRAHKKDDRWGAEVARITKHLKETLLGNKYTDKVVKVDDHRDCVDPF</sequence>
<feature type="region of interest" description="Disordered" evidence="1">
    <location>
        <begin position="1"/>
        <end position="24"/>
    </location>
</feature>
<organism evidence="2 3">
    <name type="scientific">Hymenoscyphus fraxineus</name>
    <dbReference type="NCBI Taxonomy" id="746836"/>
    <lineage>
        <taxon>Eukaryota</taxon>
        <taxon>Fungi</taxon>
        <taxon>Dikarya</taxon>
        <taxon>Ascomycota</taxon>
        <taxon>Pezizomycotina</taxon>
        <taxon>Leotiomycetes</taxon>
        <taxon>Helotiales</taxon>
        <taxon>Helotiaceae</taxon>
        <taxon>Hymenoscyphus</taxon>
    </lineage>
</organism>
<accession>A0A9N9KKX0</accession>
<dbReference type="OrthoDB" id="2099276at2759"/>
<reference evidence="2" key="1">
    <citation type="submission" date="2021-07" db="EMBL/GenBank/DDBJ databases">
        <authorList>
            <person name="Durling M."/>
        </authorList>
    </citation>
    <scope>NUCLEOTIDE SEQUENCE</scope>
</reference>
<gene>
    <name evidence="2" type="ORF">HYFRA_00007837</name>
</gene>
<dbReference type="InterPro" id="IPR038883">
    <property type="entry name" value="AN11006-like"/>
</dbReference>
<name>A0A9N9KKX0_9HELO</name>
<dbReference type="Proteomes" id="UP000696280">
    <property type="component" value="Unassembled WGS sequence"/>
</dbReference>